<dbReference type="EMBL" id="NMUH01000351">
    <property type="protein sequence ID" value="MQL77481.1"/>
    <property type="molecule type" value="Genomic_DNA"/>
</dbReference>
<name>A0A843U1R4_COLES</name>
<evidence type="ECO:0000313" key="2">
    <source>
        <dbReference type="Proteomes" id="UP000652761"/>
    </source>
</evidence>
<reference evidence="1" key="1">
    <citation type="submission" date="2017-07" db="EMBL/GenBank/DDBJ databases">
        <title>Taro Niue Genome Assembly and Annotation.</title>
        <authorList>
            <person name="Atibalentja N."/>
            <person name="Keating K."/>
            <person name="Fields C.J."/>
        </authorList>
    </citation>
    <scope>NUCLEOTIDE SEQUENCE</scope>
    <source>
        <strain evidence="1">Niue_2</strain>
        <tissue evidence="1">Leaf</tissue>
    </source>
</reference>
<accession>A0A843U1R4</accession>
<proteinExistence type="predicted"/>
<sequence length="135" mass="15290">MDGDQKRLEKGKREMKLVHRGISWGSWEDFAFQPDVFWLWEKRTHQWSHQASAGTFGAGGGSRLQAFPPAVSCEAWRGLRSFVDVLRGKTTSRVVLRKLSMVIEAGELLDDFVEHRWSWGKESVALSLTAGQTKA</sequence>
<keyword evidence="2" id="KW-1185">Reference proteome</keyword>
<evidence type="ECO:0000313" key="1">
    <source>
        <dbReference type="EMBL" id="MQL77481.1"/>
    </source>
</evidence>
<dbReference type="AlphaFoldDB" id="A0A843U1R4"/>
<protein>
    <submittedName>
        <fullName evidence="1">Uncharacterized protein</fullName>
    </submittedName>
</protein>
<gene>
    <name evidence="1" type="ORF">Taro_009886</name>
</gene>
<organism evidence="1 2">
    <name type="scientific">Colocasia esculenta</name>
    <name type="common">Wild taro</name>
    <name type="synonym">Arum esculentum</name>
    <dbReference type="NCBI Taxonomy" id="4460"/>
    <lineage>
        <taxon>Eukaryota</taxon>
        <taxon>Viridiplantae</taxon>
        <taxon>Streptophyta</taxon>
        <taxon>Embryophyta</taxon>
        <taxon>Tracheophyta</taxon>
        <taxon>Spermatophyta</taxon>
        <taxon>Magnoliopsida</taxon>
        <taxon>Liliopsida</taxon>
        <taxon>Araceae</taxon>
        <taxon>Aroideae</taxon>
        <taxon>Colocasieae</taxon>
        <taxon>Colocasia</taxon>
    </lineage>
</organism>
<dbReference type="Proteomes" id="UP000652761">
    <property type="component" value="Unassembled WGS sequence"/>
</dbReference>
<comment type="caution">
    <text evidence="1">The sequence shown here is derived from an EMBL/GenBank/DDBJ whole genome shotgun (WGS) entry which is preliminary data.</text>
</comment>